<name>A0A916EGM2_9GLOM</name>
<reference evidence="1" key="1">
    <citation type="submission" date="2020-05" db="EMBL/GenBank/DDBJ databases">
        <authorList>
            <person name="Rincon C."/>
            <person name="Sanders R I."/>
            <person name="Robbins C."/>
            <person name="Chaturvedi A."/>
        </authorList>
    </citation>
    <scope>NUCLEOTIDE SEQUENCE</scope>
    <source>
        <strain evidence="1">CHB12</strain>
    </source>
</reference>
<gene>
    <name evidence="1" type="ORF">CHRIB12_LOCUS19906</name>
</gene>
<dbReference type="VEuPathDB" id="FungiDB:RhiirFUN_004788"/>
<proteinExistence type="predicted"/>
<dbReference type="OrthoDB" id="2444700at2759"/>
<dbReference type="AlphaFoldDB" id="A0A916EGM2"/>
<organism evidence="1 2">
    <name type="scientific">Rhizophagus irregularis</name>
    <dbReference type="NCBI Taxonomy" id="588596"/>
    <lineage>
        <taxon>Eukaryota</taxon>
        <taxon>Fungi</taxon>
        <taxon>Fungi incertae sedis</taxon>
        <taxon>Mucoromycota</taxon>
        <taxon>Glomeromycotina</taxon>
        <taxon>Glomeromycetes</taxon>
        <taxon>Glomerales</taxon>
        <taxon>Glomeraceae</taxon>
        <taxon>Rhizophagus</taxon>
    </lineage>
</organism>
<accession>A0A916EGM2</accession>
<dbReference type="Proteomes" id="UP000684084">
    <property type="component" value="Unassembled WGS sequence"/>
</dbReference>
<evidence type="ECO:0000313" key="2">
    <source>
        <dbReference type="Proteomes" id="UP000684084"/>
    </source>
</evidence>
<evidence type="ECO:0000313" key="1">
    <source>
        <dbReference type="EMBL" id="CAB5386863.1"/>
    </source>
</evidence>
<comment type="caution">
    <text evidence="1">The sequence shown here is derived from an EMBL/GenBank/DDBJ whole genome shotgun (WGS) entry which is preliminary data.</text>
</comment>
<protein>
    <submittedName>
        <fullName evidence="1">Uncharacterized protein</fullName>
    </submittedName>
</protein>
<sequence length="179" mass="20405">MIFSLNCLFLRKASIRSIPVIISEETTVGYSRIKYEDITVSHVKLLFLYGKKISYPLDHLNLWKVDPVSANKYDKELEKFSTENDIKEKLGGELMNPQFPLTSSSKEIIEVIKKNALKGLPRLPDVLSMPLQQRNFEEAMCYVKETIYNNITGRDGKSNYWCIVSEGAPGIGIVSLYFS</sequence>
<dbReference type="EMBL" id="CAGKOT010000056">
    <property type="protein sequence ID" value="CAB5386863.1"/>
    <property type="molecule type" value="Genomic_DNA"/>
</dbReference>